<reference evidence="1 2" key="1">
    <citation type="journal article" date="2012" name="J. Bacteriol.">
        <title>Genome sequence of cold-adapted Pseudomonas mandelii strain JR-1.</title>
        <authorList>
            <person name="Jang S.H."/>
            <person name="Kim J."/>
            <person name="Kim J."/>
            <person name="Hong S."/>
            <person name="Lee C."/>
        </authorList>
    </citation>
    <scope>NUCLEOTIDE SEQUENCE [LARGE SCALE GENOMIC DNA]</scope>
    <source>
        <strain evidence="1 2">JR-1</strain>
        <plasmid evidence="2">Plasmid</plasmid>
    </source>
</reference>
<dbReference type="EMBL" id="CP005961">
    <property type="protein sequence ID" value="AHZ73411.1"/>
    <property type="molecule type" value="Genomic_DNA"/>
</dbReference>
<evidence type="ECO:0000313" key="2">
    <source>
        <dbReference type="Proteomes" id="UP000026913"/>
    </source>
</evidence>
<organism evidence="1 2">
    <name type="scientific">Pseudomonas mandelii JR-1</name>
    <dbReference type="NCBI Taxonomy" id="1147786"/>
    <lineage>
        <taxon>Bacteria</taxon>
        <taxon>Pseudomonadati</taxon>
        <taxon>Pseudomonadota</taxon>
        <taxon>Gammaproteobacteria</taxon>
        <taxon>Pseudomonadales</taxon>
        <taxon>Pseudomonadaceae</taxon>
        <taxon>Pseudomonas</taxon>
    </lineage>
</organism>
<gene>
    <name evidence="1" type="ORF">OU5_P0159</name>
</gene>
<proteinExistence type="predicted"/>
<geneLocation type="plasmid" evidence="2"/>
<accession>A0A024ELB7</accession>
<name>A0A024ELB7_9PSED</name>
<dbReference type="AlphaFoldDB" id="A0A024ELB7"/>
<keyword evidence="1" id="KW-0614">Plasmid</keyword>
<evidence type="ECO:0000313" key="1">
    <source>
        <dbReference type="EMBL" id="AHZ73411.1"/>
    </source>
</evidence>
<sequence>MVLARWGFFGLNQNDFGFIPHTFHELHHSVSGAFSPQDRALREFMGQLLDRDGVRLLRTMLFGETDEHLKVLMIQL</sequence>
<dbReference type="HOGENOM" id="CLU_2651709_0_0_6"/>
<protein>
    <submittedName>
        <fullName evidence="1">Uncharacterized protein</fullName>
    </submittedName>
</protein>
<dbReference type="KEGG" id="pman:OU5_P0159"/>
<dbReference type="Proteomes" id="UP000026913">
    <property type="component" value="Plasmid unnamed"/>
</dbReference>